<evidence type="ECO:0000256" key="17">
    <source>
        <dbReference type="SAM" id="Phobius"/>
    </source>
</evidence>
<dbReference type="Pfam" id="PF07686">
    <property type="entry name" value="V-set"/>
    <property type="match status" value="1"/>
</dbReference>
<reference evidence="20" key="1">
    <citation type="submission" date="2025-08" db="UniProtKB">
        <authorList>
            <consortium name="Ensembl"/>
        </authorList>
    </citation>
    <scope>IDENTIFICATION</scope>
</reference>
<dbReference type="GO" id="GO:0005912">
    <property type="term" value="C:adherens junction"/>
    <property type="evidence" value="ECO:0007669"/>
    <property type="project" value="UniProtKB-SubCell"/>
</dbReference>
<evidence type="ECO:0000256" key="2">
    <source>
        <dbReference type="ARBA" id="ARBA00004536"/>
    </source>
</evidence>
<keyword evidence="4" id="KW-1003">Cell membrane</keyword>
<feature type="signal peptide" evidence="18">
    <location>
        <begin position="1"/>
        <end position="20"/>
    </location>
</feature>
<evidence type="ECO:0000256" key="15">
    <source>
        <dbReference type="ARBA" id="ARBA00062858"/>
    </source>
</evidence>
<keyword evidence="5 17" id="KW-0812">Transmembrane</keyword>
<accession>A0A8C1Z8E3</accession>
<keyword evidence="11 17" id="KW-0472">Membrane</keyword>
<proteinExistence type="inferred from homology"/>
<evidence type="ECO:0000256" key="10">
    <source>
        <dbReference type="ARBA" id="ARBA00022989"/>
    </source>
</evidence>
<comment type="similarity">
    <text evidence="3">Belongs to the nectin family.</text>
</comment>
<evidence type="ECO:0000256" key="11">
    <source>
        <dbReference type="ARBA" id="ARBA00023136"/>
    </source>
</evidence>
<dbReference type="GO" id="GO:0007155">
    <property type="term" value="P:cell adhesion"/>
    <property type="evidence" value="ECO:0007669"/>
    <property type="project" value="UniProtKB-KW"/>
</dbReference>
<keyword evidence="10 17" id="KW-1133">Transmembrane helix</keyword>
<dbReference type="Proteomes" id="UP000694700">
    <property type="component" value="Unplaced"/>
</dbReference>
<dbReference type="Ensembl" id="ENSCCRT00015062157.1">
    <property type="protein sequence ID" value="ENSCCRP00015060191.1"/>
    <property type="gene ID" value="ENSCCRG00015024648.1"/>
</dbReference>
<keyword evidence="6 18" id="KW-0732">Signal</keyword>
<dbReference type="Pfam" id="PF08205">
    <property type="entry name" value="C2-set_2"/>
    <property type="match status" value="1"/>
</dbReference>
<dbReference type="InterPro" id="IPR013162">
    <property type="entry name" value="CD80_C2-set"/>
</dbReference>
<keyword evidence="13" id="KW-0325">Glycoprotein</keyword>
<dbReference type="CDD" id="cd12087">
    <property type="entry name" value="TM_EGFR-like"/>
    <property type="match status" value="1"/>
</dbReference>
<evidence type="ECO:0000256" key="5">
    <source>
        <dbReference type="ARBA" id="ARBA00022692"/>
    </source>
</evidence>
<evidence type="ECO:0000256" key="8">
    <source>
        <dbReference type="ARBA" id="ARBA00022889"/>
    </source>
</evidence>
<sequence length="574" mass="63342">MTMPGLLSALILLIIQGMLAQRVKVEPEVVSYPGQTVTLQCQFLNPGATQLTQVSWIFERTDTERTNIAVFHPSFGVNYPTRSPLAGRVSFMSDPPTLDNPSIQISNVKMTDEGRYICEYATYPSGNEQGVSSLVMLAKPKNTATTVKVSASTTPVIVARCESSNGRPAATISWSTPLKGNVTPPNTTDNADNTVSVQSAYMLAPQPSDNGKDISCVVSHRTMPQPETFPMKLVVEYPPQVQIIGYDNNWYRGRTSAFLTCQADGNPAPTTITWKTLSGLMPETVQVQENRLAVQKVDDTINTTFICEVKNSLGYGRDQVTVFVREQPPPPSNMGVIAGVIFACILAVIILGVLIYFLVFHNRRQQHGYRGTGKPAGAPYDSFTRLFGSAKSSKNGTGNNGNNNTPIYRGEVGLNEKTANQGMHLGGVALLETTHTHTAEDILLSREMDEVERKKFDELEEEDERYDHFGGGGPILQLRPHDDDLDDDMESQRDGSVISRTAVYVISSAKGCPYWRNYCCYSLCNHPGSLNCNYHSDGPQTPEKKHRRSTHSQTSSSHEDEYLFRQTDHQNICV</sequence>
<evidence type="ECO:0000313" key="20">
    <source>
        <dbReference type="Ensembl" id="ENSCCRP00015060191.1"/>
    </source>
</evidence>
<dbReference type="SMART" id="SM00408">
    <property type="entry name" value="IGc2"/>
    <property type="match status" value="2"/>
</dbReference>
<dbReference type="AlphaFoldDB" id="A0A8C1Z8E3"/>
<dbReference type="CDD" id="cd07703">
    <property type="entry name" value="IgC1_2_Nectin-2_Necl-5_like"/>
    <property type="match status" value="1"/>
</dbReference>
<dbReference type="InterPro" id="IPR052659">
    <property type="entry name" value="Nectin/PVR"/>
</dbReference>
<dbReference type="SMART" id="SM00406">
    <property type="entry name" value="IGv"/>
    <property type="match status" value="1"/>
</dbReference>
<dbReference type="PANTHER" id="PTHR47387">
    <property type="entry name" value="NECTIN-2"/>
    <property type="match status" value="1"/>
</dbReference>
<feature type="region of interest" description="Disordered" evidence="16">
    <location>
        <begin position="538"/>
        <end position="561"/>
    </location>
</feature>
<feature type="domain" description="Ig-like" evidence="19">
    <location>
        <begin position="239"/>
        <end position="323"/>
    </location>
</feature>
<comment type="subcellular location">
    <subcellularLocation>
        <location evidence="2">Cell junction</location>
        <location evidence="2">Adherens junction</location>
    </subcellularLocation>
    <subcellularLocation>
        <location evidence="1">Cell membrane</location>
        <topology evidence="1">Single-pass type I membrane protein</topology>
    </subcellularLocation>
</comment>
<dbReference type="SUPFAM" id="SSF48726">
    <property type="entry name" value="Immunoglobulin"/>
    <property type="match status" value="3"/>
</dbReference>
<evidence type="ECO:0000256" key="12">
    <source>
        <dbReference type="ARBA" id="ARBA00023157"/>
    </source>
</evidence>
<evidence type="ECO:0000256" key="4">
    <source>
        <dbReference type="ARBA" id="ARBA00022475"/>
    </source>
</evidence>
<feature type="transmembrane region" description="Helical" evidence="17">
    <location>
        <begin position="334"/>
        <end position="360"/>
    </location>
</feature>
<protein>
    <submittedName>
        <fullName evidence="20">Si:ch73-22o12.1</fullName>
    </submittedName>
</protein>
<feature type="chain" id="PRO_5034546002" evidence="18">
    <location>
        <begin position="21"/>
        <end position="574"/>
    </location>
</feature>
<dbReference type="Gene3D" id="2.60.40.10">
    <property type="entry name" value="Immunoglobulins"/>
    <property type="match status" value="3"/>
</dbReference>
<feature type="domain" description="Ig-like" evidence="19">
    <location>
        <begin position="140"/>
        <end position="230"/>
    </location>
</feature>
<dbReference type="InterPro" id="IPR013783">
    <property type="entry name" value="Ig-like_fold"/>
</dbReference>
<dbReference type="PANTHER" id="PTHR47387:SF1">
    <property type="entry name" value="NECTIN-2"/>
    <property type="match status" value="1"/>
</dbReference>
<dbReference type="InterPro" id="IPR036179">
    <property type="entry name" value="Ig-like_dom_sf"/>
</dbReference>
<evidence type="ECO:0000256" key="14">
    <source>
        <dbReference type="ARBA" id="ARBA00058274"/>
    </source>
</evidence>
<organism evidence="20 21">
    <name type="scientific">Cyprinus carpio</name>
    <name type="common">Common carp</name>
    <dbReference type="NCBI Taxonomy" id="7962"/>
    <lineage>
        <taxon>Eukaryota</taxon>
        <taxon>Metazoa</taxon>
        <taxon>Chordata</taxon>
        <taxon>Craniata</taxon>
        <taxon>Vertebrata</taxon>
        <taxon>Euteleostomi</taxon>
        <taxon>Actinopterygii</taxon>
        <taxon>Neopterygii</taxon>
        <taxon>Teleostei</taxon>
        <taxon>Ostariophysi</taxon>
        <taxon>Cypriniformes</taxon>
        <taxon>Cyprinidae</taxon>
        <taxon>Cyprininae</taxon>
        <taxon>Cyprinus</taxon>
    </lineage>
</organism>
<dbReference type="FunFam" id="2.60.40.10:FF:000304">
    <property type="entry name" value="Nectin cell adhesion molecule 1"/>
    <property type="match status" value="1"/>
</dbReference>
<dbReference type="InterPro" id="IPR007110">
    <property type="entry name" value="Ig-like_dom"/>
</dbReference>
<dbReference type="InterPro" id="IPR003599">
    <property type="entry name" value="Ig_sub"/>
</dbReference>
<evidence type="ECO:0000256" key="16">
    <source>
        <dbReference type="SAM" id="MobiDB-lite"/>
    </source>
</evidence>
<evidence type="ECO:0000256" key="7">
    <source>
        <dbReference type="ARBA" id="ARBA00022737"/>
    </source>
</evidence>
<dbReference type="InterPro" id="IPR003598">
    <property type="entry name" value="Ig_sub2"/>
</dbReference>
<name>A0A8C1Z8E3_CYPCA</name>
<evidence type="ECO:0000256" key="13">
    <source>
        <dbReference type="ARBA" id="ARBA00023180"/>
    </source>
</evidence>
<comment type="function">
    <text evidence="14">Cell adhesion molecule that promotes cell-cell contacts and plays important roles in the development of the nervous system. Acts by forming homophilic or heterophilic trans-dimers.</text>
</comment>
<keyword evidence="12" id="KW-1015">Disulfide bond</keyword>
<evidence type="ECO:0000256" key="6">
    <source>
        <dbReference type="ARBA" id="ARBA00022729"/>
    </source>
</evidence>
<evidence type="ECO:0000256" key="1">
    <source>
        <dbReference type="ARBA" id="ARBA00004251"/>
    </source>
</evidence>
<comment type="subunit">
    <text evidence="15">Cis- and trans-homodimer. Can form trans-heterodimers.</text>
</comment>
<dbReference type="SMART" id="SM00409">
    <property type="entry name" value="IG"/>
    <property type="match status" value="2"/>
</dbReference>
<evidence type="ECO:0000313" key="21">
    <source>
        <dbReference type="Proteomes" id="UP000694700"/>
    </source>
</evidence>
<evidence type="ECO:0000256" key="3">
    <source>
        <dbReference type="ARBA" id="ARBA00007810"/>
    </source>
</evidence>
<dbReference type="InterPro" id="IPR013106">
    <property type="entry name" value="Ig_V-set"/>
</dbReference>
<keyword evidence="9" id="KW-0965">Cell junction</keyword>
<dbReference type="GO" id="GO:0005886">
    <property type="term" value="C:plasma membrane"/>
    <property type="evidence" value="ECO:0007669"/>
    <property type="project" value="UniProtKB-SubCell"/>
</dbReference>
<evidence type="ECO:0000259" key="19">
    <source>
        <dbReference type="PROSITE" id="PS50835"/>
    </source>
</evidence>
<evidence type="ECO:0000256" key="18">
    <source>
        <dbReference type="SAM" id="SignalP"/>
    </source>
</evidence>
<dbReference type="PROSITE" id="PS50835">
    <property type="entry name" value="IG_LIKE"/>
    <property type="match status" value="3"/>
</dbReference>
<evidence type="ECO:0000256" key="9">
    <source>
        <dbReference type="ARBA" id="ARBA00022949"/>
    </source>
</evidence>
<keyword evidence="8" id="KW-0130">Cell adhesion</keyword>
<keyword evidence="7" id="KW-0677">Repeat</keyword>
<feature type="domain" description="Ig-like" evidence="19">
    <location>
        <begin position="4"/>
        <end position="132"/>
    </location>
</feature>